<dbReference type="GO" id="GO:0005737">
    <property type="term" value="C:cytoplasm"/>
    <property type="evidence" value="ECO:0007669"/>
    <property type="project" value="UniProtKB-SubCell"/>
</dbReference>
<feature type="domain" description="Tyrosine specific protein phosphatases" evidence="8">
    <location>
        <begin position="246"/>
        <end position="318"/>
    </location>
</feature>
<dbReference type="SUPFAM" id="SSF52799">
    <property type="entry name" value="(Phosphotyrosine protein) phosphatases II"/>
    <property type="match status" value="1"/>
</dbReference>
<dbReference type="Pfam" id="PF00102">
    <property type="entry name" value="Y_phosphatase"/>
    <property type="match status" value="1"/>
</dbReference>
<gene>
    <name evidence="9" type="ORF">ACH5RR_002871</name>
</gene>
<dbReference type="SMART" id="SM00194">
    <property type="entry name" value="PTPc"/>
    <property type="match status" value="1"/>
</dbReference>
<keyword evidence="4" id="KW-0597">Phosphoprotein</keyword>
<organism evidence="9 10">
    <name type="scientific">Cinchona calisaya</name>
    <dbReference type="NCBI Taxonomy" id="153742"/>
    <lineage>
        <taxon>Eukaryota</taxon>
        <taxon>Viridiplantae</taxon>
        <taxon>Streptophyta</taxon>
        <taxon>Embryophyta</taxon>
        <taxon>Tracheophyta</taxon>
        <taxon>Spermatophyta</taxon>
        <taxon>Magnoliopsida</taxon>
        <taxon>eudicotyledons</taxon>
        <taxon>Gunneridae</taxon>
        <taxon>Pentapetalae</taxon>
        <taxon>asterids</taxon>
        <taxon>lamiids</taxon>
        <taxon>Gentianales</taxon>
        <taxon>Rubiaceae</taxon>
        <taxon>Cinchonoideae</taxon>
        <taxon>Cinchoneae</taxon>
        <taxon>Cinchona</taxon>
    </lineage>
</organism>
<dbReference type="GO" id="GO:0004725">
    <property type="term" value="F:protein tyrosine phosphatase activity"/>
    <property type="evidence" value="ECO:0007669"/>
    <property type="project" value="UniProtKB-EC"/>
</dbReference>
<dbReference type="PROSITE" id="PS00383">
    <property type="entry name" value="TYR_PHOSPHATASE_1"/>
    <property type="match status" value="1"/>
</dbReference>
<keyword evidence="3" id="KW-0963">Cytoplasm</keyword>
<evidence type="ECO:0000256" key="4">
    <source>
        <dbReference type="ARBA" id="ARBA00022553"/>
    </source>
</evidence>
<keyword evidence="10" id="KW-1185">Reference proteome</keyword>
<keyword evidence="6" id="KW-0904">Protein phosphatase</keyword>
<name>A0ABD3ATB2_9GENT</name>
<dbReference type="PRINTS" id="PR00700">
    <property type="entry name" value="PRTYPHPHTASE"/>
</dbReference>
<dbReference type="Gene3D" id="3.90.190.10">
    <property type="entry name" value="Protein tyrosine phosphatase superfamily"/>
    <property type="match status" value="1"/>
</dbReference>
<evidence type="ECO:0000256" key="5">
    <source>
        <dbReference type="ARBA" id="ARBA00022801"/>
    </source>
</evidence>
<dbReference type="InterPro" id="IPR016130">
    <property type="entry name" value="Tyr_Pase_AS"/>
</dbReference>
<evidence type="ECO:0000313" key="10">
    <source>
        <dbReference type="Proteomes" id="UP001630127"/>
    </source>
</evidence>
<dbReference type="EC" id="3.1.3.48" evidence="2"/>
<feature type="domain" description="Tyrosine-protein phosphatase" evidence="7">
    <location>
        <begin position="60"/>
        <end position="327"/>
    </location>
</feature>
<evidence type="ECO:0000256" key="1">
    <source>
        <dbReference type="ARBA" id="ARBA00004496"/>
    </source>
</evidence>
<dbReference type="CDD" id="cd17658">
    <property type="entry name" value="PTPc_plant_PTP1"/>
    <property type="match status" value="1"/>
</dbReference>
<dbReference type="InterPro" id="IPR000242">
    <property type="entry name" value="PTP_cat"/>
</dbReference>
<proteinExistence type="predicted"/>
<comment type="caution">
    <text evidence="9">The sequence shown here is derived from an EMBL/GenBank/DDBJ whole genome shotgun (WGS) entry which is preliminary data.</text>
</comment>
<keyword evidence="5" id="KW-0378">Hydrolase</keyword>
<dbReference type="InterPro" id="IPR050348">
    <property type="entry name" value="Protein-Tyr_Phosphatase"/>
</dbReference>
<reference evidence="9 10" key="1">
    <citation type="submission" date="2024-11" db="EMBL/GenBank/DDBJ databases">
        <title>A near-complete genome assembly of Cinchona calisaya.</title>
        <authorList>
            <person name="Lian D.C."/>
            <person name="Zhao X.W."/>
            <person name="Wei L."/>
        </authorList>
    </citation>
    <scope>NUCLEOTIDE SEQUENCE [LARGE SCALE GENOMIC DNA]</scope>
    <source>
        <tissue evidence="9">Nenye</tissue>
    </source>
</reference>
<dbReference type="InterPro" id="IPR003595">
    <property type="entry name" value="Tyr_Pase_cat"/>
</dbReference>
<dbReference type="PROSITE" id="PS50056">
    <property type="entry name" value="TYR_PHOSPHATASE_2"/>
    <property type="match status" value="1"/>
</dbReference>
<dbReference type="PROSITE" id="PS50055">
    <property type="entry name" value="TYR_PHOSPHATASE_PTP"/>
    <property type="match status" value="1"/>
</dbReference>
<sequence length="341" mass="38056">MASTTNSLSASAAASLASFPVDYSSDSAPASFALSADQLRYCSEALRLINDKRVSSRDVIQQEFAYLEAEGMKTSNMSRCTVADDSANHNKNRYPKVVPFNSNRIILNPSKYYRSSENGYINASFITTSESISQFIATQGPLPNTFEDFWAMVLQYRCPAIVMLTRLADNCEEEKCGDYLPADDGLREFGKICITRKWIKATDTSLLLRCLEVNYKQSEEPPLIVLHIQYLEWPDEGVPNDTTAVREILKRIYGVPPSLGPILVHCSAGIGRTGSYCTIQNTIQRVLVGDMSAMDLKHTVAAFRSQRFGMVQTLVQYFFCHEAIADELEELISNNSGQRKS</sequence>
<dbReference type="InterPro" id="IPR000387">
    <property type="entry name" value="Tyr_Pase_dom"/>
</dbReference>
<dbReference type="PANTHER" id="PTHR19134">
    <property type="entry name" value="RECEPTOR-TYPE TYROSINE-PROTEIN PHOSPHATASE"/>
    <property type="match status" value="1"/>
</dbReference>
<evidence type="ECO:0000259" key="7">
    <source>
        <dbReference type="PROSITE" id="PS50055"/>
    </source>
</evidence>
<accession>A0ABD3ATB2</accession>
<dbReference type="EMBL" id="JBJUIK010000002">
    <property type="protein sequence ID" value="KAL3534410.1"/>
    <property type="molecule type" value="Genomic_DNA"/>
</dbReference>
<evidence type="ECO:0000259" key="8">
    <source>
        <dbReference type="PROSITE" id="PS50056"/>
    </source>
</evidence>
<evidence type="ECO:0000256" key="6">
    <source>
        <dbReference type="ARBA" id="ARBA00022912"/>
    </source>
</evidence>
<dbReference type="SMART" id="SM00404">
    <property type="entry name" value="PTPc_motif"/>
    <property type="match status" value="1"/>
</dbReference>
<dbReference type="Proteomes" id="UP001630127">
    <property type="component" value="Unassembled WGS sequence"/>
</dbReference>
<dbReference type="FunFam" id="3.90.190.10:FF:000045">
    <property type="entry name" value="Tyrosine-protein phosphatase non-receptor type 12"/>
    <property type="match status" value="1"/>
</dbReference>
<evidence type="ECO:0000313" key="9">
    <source>
        <dbReference type="EMBL" id="KAL3534410.1"/>
    </source>
</evidence>
<dbReference type="AlphaFoldDB" id="A0ABD3ATB2"/>
<dbReference type="InterPro" id="IPR029021">
    <property type="entry name" value="Prot-tyrosine_phosphatase-like"/>
</dbReference>
<evidence type="ECO:0000256" key="2">
    <source>
        <dbReference type="ARBA" id="ARBA00013064"/>
    </source>
</evidence>
<comment type="subcellular location">
    <subcellularLocation>
        <location evidence="1">Cytoplasm</location>
    </subcellularLocation>
</comment>
<protein>
    <recommendedName>
        <fullName evidence="2">protein-tyrosine-phosphatase</fullName>
        <ecNumber evidence="2">3.1.3.48</ecNumber>
    </recommendedName>
</protein>
<dbReference type="PANTHER" id="PTHR19134:SF449">
    <property type="entry name" value="TYROSINE-PROTEIN PHOSPHATASE 1"/>
    <property type="match status" value="1"/>
</dbReference>
<evidence type="ECO:0000256" key="3">
    <source>
        <dbReference type="ARBA" id="ARBA00022490"/>
    </source>
</evidence>